<feature type="domain" description="Clr5" evidence="2">
    <location>
        <begin position="30"/>
        <end position="81"/>
    </location>
</feature>
<evidence type="ECO:0000313" key="4">
    <source>
        <dbReference type="Proteomes" id="UP001345013"/>
    </source>
</evidence>
<feature type="region of interest" description="Disordered" evidence="1">
    <location>
        <begin position="82"/>
        <end position="112"/>
    </location>
</feature>
<reference evidence="3 4" key="1">
    <citation type="submission" date="2023-08" db="EMBL/GenBank/DDBJ databases">
        <title>Black Yeasts Isolated from many extreme environments.</title>
        <authorList>
            <person name="Coleine C."/>
            <person name="Stajich J.E."/>
            <person name="Selbmann L."/>
        </authorList>
    </citation>
    <scope>NUCLEOTIDE SEQUENCE [LARGE SCALE GENOMIC DNA]</scope>
    <source>
        <strain evidence="3 4">CCFEE 5885</strain>
    </source>
</reference>
<evidence type="ECO:0000259" key="2">
    <source>
        <dbReference type="Pfam" id="PF14420"/>
    </source>
</evidence>
<accession>A0ABR0KMY6</accession>
<keyword evidence="4" id="KW-1185">Reference proteome</keyword>
<proteinExistence type="predicted"/>
<feature type="compositionally biased region" description="Low complexity" evidence="1">
    <location>
        <begin position="102"/>
        <end position="112"/>
    </location>
</feature>
<evidence type="ECO:0000256" key="1">
    <source>
        <dbReference type="SAM" id="MobiDB-lite"/>
    </source>
</evidence>
<dbReference type="Proteomes" id="UP001345013">
    <property type="component" value="Unassembled WGS sequence"/>
</dbReference>
<gene>
    <name evidence="3" type="ORF">LTR24_000786</name>
</gene>
<comment type="caution">
    <text evidence="3">The sequence shown here is derived from an EMBL/GenBank/DDBJ whole genome shotgun (WGS) entry which is preliminary data.</text>
</comment>
<sequence length="299" mass="33407">MASASYNKQSRMVAYDPDHRRTRKASRIDADTWQSRKPRILYLYVEQNKTLERVIVELNAEQFSVSRHQLVLQLQKWGVRKQQPRRSRRAPYAATNSTLAGDQDSSSDFSESNSRVFTPALTVVYEGSTPLAYHSNPDLPEGQQENIHNYLDLDPMIPSTSHNQSTRPDVLCCCGHNVPGFVRRLPVVSQLPMLPTSLAMNGSDLMSWQTGYLPASVNFNDRPSYQDASAFVPQDATINNNRLISLCNHSMLSPVQYSYSTGAHPSLRHDLPNTNAGLASGWFSEDASIGSDPGDTNFD</sequence>
<organism evidence="3 4">
    <name type="scientific">Lithohypha guttulata</name>
    <dbReference type="NCBI Taxonomy" id="1690604"/>
    <lineage>
        <taxon>Eukaryota</taxon>
        <taxon>Fungi</taxon>
        <taxon>Dikarya</taxon>
        <taxon>Ascomycota</taxon>
        <taxon>Pezizomycotina</taxon>
        <taxon>Eurotiomycetes</taxon>
        <taxon>Chaetothyriomycetidae</taxon>
        <taxon>Chaetothyriales</taxon>
        <taxon>Trichomeriaceae</taxon>
        <taxon>Lithohypha</taxon>
    </lineage>
</organism>
<dbReference type="Pfam" id="PF14420">
    <property type="entry name" value="Clr5"/>
    <property type="match status" value="1"/>
</dbReference>
<feature type="region of interest" description="Disordered" evidence="1">
    <location>
        <begin position="1"/>
        <end position="30"/>
    </location>
</feature>
<protein>
    <recommendedName>
        <fullName evidence="2">Clr5 domain-containing protein</fullName>
    </recommendedName>
</protein>
<name>A0ABR0KMY6_9EURO</name>
<dbReference type="EMBL" id="JAVRRG010000005">
    <property type="protein sequence ID" value="KAK5100938.1"/>
    <property type="molecule type" value="Genomic_DNA"/>
</dbReference>
<evidence type="ECO:0000313" key="3">
    <source>
        <dbReference type="EMBL" id="KAK5100938.1"/>
    </source>
</evidence>
<dbReference type="InterPro" id="IPR025676">
    <property type="entry name" value="Clr5_dom"/>
</dbReference>
<feature type="compositionally biased region" description="Polar residues" evidence="1">
    <location>
        <begin position="1"/>
        <end position="10"/>
    </location>
</feature>